<evidence type="ECO:0000256" key="3">
    <source>
        <dbReference type="ARBA" id="ARBA00022989"/>
    </source>
</evidence>
<dbReference type="PROSITE" id="PS50922">
    <property type="entry name" value="TLC"/>
    <property type="match status" value="1"/>
</dbReference>
<name>A0AAD9J5T3_9ANNE</name>
<keyword evidence="2 5" id="KW-0812">Transmembrane</keyword>
<feature type="transmembrane region" description="Helical" evidence="6">
    <location>
        <begin position="147"/>
        <end position="168"/>
    </location>
</feature>
<evidence type="ECO:0000313" key="9">
    <source>
        <dbReference type="Proteomes" id="UP001208570"/>
    </source>
</evidence>
<evidence type="ECO:0000256" key="6">
    <source>
        <dbReference type="SAM" id="Phobius"/>
    </source>
</evidence>
<evidence type="ECO:0000256" key="5">
    <source>
        <dbReference type="PROSITE-ProRule" id="PRU00205"/>
    </source>
</evidence>
<reference evidence="8" key="1">
    <citation type="journal article" date="2023" name="Mol. Biol. Evol.">
        <title>Third-Generation Sequencing Reveals the Adaptive Role of the Epigenome in Three Deep-Sea Polychaetes.</title>
        <authorList>
            <person name="Perez M."/>
            <person name="Aroh O."/>
            <person name="Sun Y."/>
            <person name="Lan Y."/>
            <person name="Juniper S.K."/>
            <person name="Young C.R."/>
            <person name="Angers B."/>
            <person name="Qian P.Y."/>
        </authorList>
    </citation>
    <scope>NUCLEOTIDE SEQUENCE</scope>
    <source>
        <strain evidence="8">P08H-3</strain>
    </source>
</reference>
<protein>
    <recommendedName>
        <fullName evidence="7">TLC domain-containing protein</fullName>
    </recommendedName>
</protein>
<evidence type="ECO:0000256" key="1">
    <source>
        <dbReference type="ARBA" id="ARBA00004141"/>
    </source>
</evidence>
<dbReference type="InterPro" id="IPR050846">
    <property type="entry name" value="TLCD"/>
</dbReference>
<dbReference type="SMART" id="SM00724">
    <property type="entry name" value="TLC"/>
    <property type="match status" value="1"/>
</dbReference>
<dbReference type="InterPro" id="IPR006634">
    <property type="entry name" value="TLC-dom"/>
</dbReference>
<evidence type="ECO:0000256" key="4">
    <source>
        <dbReference type="ARBA" id="ARBA00023136"/>
    </source>
</evidence>
<organism evidence="8 9">
    <name type="scientific">Paralvinella palmiformis</name>
    <dbReference type="NCBI Taxonomy" id="53620"/>
    <lineage>
        <taxon>Eukaryota</taxon>
        <taxon>Metazoa</taxon>
        <taxon>Spiralia</taxon>
        <taxon>Lophotrochozoa</taxon>
        <taxon>Annelida</taxon>
        <taxon>Polychaeta</taxon>
        <taxon>Sedentaria</taxon>
        <taxon>Canalipalpata</taxon>
        <taxon>Terebellida</taxon>
        <taxon>Terebelliformia</taxon>
        <taxon>Alvinellidae</taxon>
        <taxon>Paralvinella</taxon>
    </lineage>
</organism>
<comment type="caution">
    <text evidence="8">The sequence shown here is derived from an EMBL/GenBank/DDBJ whole genome shotgun (WGS) entry which is preliminary data.</text>
</comment>
<sequence>MVWSSTIQMKMDVSYYPAVFMSSLFWATLYKFVCPRLSDHFVPEYKNISYGKQVEWNSRGDSHLVKYNCAVVIGYMIYASHFLLVDCDLWRDLLLCGGDFGSCRFHFQTYGVLPWFSNFRLLAEFSTPFVNQRWFLDVSGYPKNSKLFLINGIAMAAMFFLVRIFVMPQYWWKVYSIYGTEPALRLGRIWHVLTSSCVILDAINLYWMYRIYLGARKVFRASQDKGKLADNINGLKQS</sequence>
<evidence type="ECO:0000256" key="2">
    <source>
        <dbReference type="ARBA" id="ARBA00022692"/>
    </source>
</evidence>
<feature type="domain" description="TLC" evidence="7">
    <location>
        <begin position="1"/>
        <end position="220"/>
    </location>
</feature>
<keyword evidence="9" id="KW-1185">Reference proteome</keyword>
<feature type="transmembrane region" description="Helical" evidence="6">
    <location>
        <begin position="188"/>
        <end position="207"/>
    </location>
</feature>
<dbReference type="PANTHER" id="PTHR13439:SF0">
    <property type="entry name" value="TOPOISOMERASE I DAMAGE AFFECTED PROTEIN 4"/>
    <property type="match status" value="1"/>
</dbReference>
<dbReference type="Pfam" id="PF03798">
    <property type="entry name" value="TRAM_LAG1_CLN8"/>
    <property type="match status" value="1"/>
</dbReference>
<keyword evidence="3 6" id="KW-1133">Transmembrane helix</keyword>
<gene>
    <name evidence="8" type="ORF">LSH36_591g01128</name>
</gene>
<dbReference type="AlphaFoldDB" id="A0AAD9J5T3"/>
<dbReference type="GO" id="GO:0055088">
    <property type="term" value="P:lipid homeostasis"/>
    <property type="evidence" value="ECO:0007669"/>
    <property type="project" value="TreeGrafter"/>
</dbReference>
<dbReference type="GO" id="GO:0005783">
    <property type="term" value="C:endoplasmic reticulum"/>
    <property type="evidence" value="ECO:0007669"/>
    <property type="project" value="TreeGrafter"/>
</dbReference>
<evidence type="ECO:0000313" key="8">
    <source>
        <dbReference type="EMBL" id="KAK2146657.1"/>
    </source>
</evidence>
<evidence type="ECO:0000259" key="7">
    <source>
        <dbReference type="PROSITE" id="PS50922"/>
    </source>
</evidence>
<dbReference type="Proteomes" id="UP001208570">
    <property type="component" value="Unassembled WGS sequence"/>
</dbReference>
<comment type="subcellular location">
    <subcellularLocation>
        <location evidence="1">Membrane</location>
        <topology evidence="1">Multi-pass membrane protein</topology>
    </subcellularLocation>
</comment>
<accession>A0AAD9J5T3</accession>
<dbReference type="EMBL" id="JAODUP010000591">
    <property type="protein sequence ID" value="KAK2146657.1"/>
    <property type="molecule type" value="Genomic_DNA"/>
</dbReference>
<feature type="transmembrane region" description="Helical" evidence="6">
    <location>
        <begin position="15"/>
        <end position="33"/>
    </location>
</feature>
<proteinExistence type="predicted"/>
<dbReference type="GO" id="GO:0016020">
    <property type="term" value="C:membrane"/>
    <property type="evidence" value="ECO:0007669"/>
    <property type="project" value="UniProtKB-SubCell"/>
</dbReference>
<keyword evidence="4 5" id="KW-0472">Membrane</keyword>
<dbReference type="PANTHER" id="PTHR13439">
    <property type="entry name" value="CT120 PROTEIN"/>
    <property type="match status" value="1"/>
</dbReference>